<dbReference type="RefSeq" id="WP_269664789.1">
    <property type="nucleotide sequence ID" value="NZ_CP114413.1"/>
</dbReference>
<dbReference type="InterPro" id="IPR037165">
    <property type="entry name" value="AldOxase/xan_DH_Mopterin-bd_sf"/>
</dbReference>
<protein>
    <submittedName>
        <fullName evidence="2">Molybdopterin-dependent oxidoreductase</fullName>
    </submittedName>
</protein>
<evidence type="ECO:0000259" key="1">
    <source>
        <dbReference type="SMART" id="SM01008"/>
    </source>
</evidence>
<name>A0ABY7KUK0_9ACTN</name>
<dbReference type="Proteomes" id="UP001164439">
    <property type="component" value="Chromosome"/>
</dbReference>
<dbReference type="Gene3D" id="3.30.365.10">
    <property type="entry name" value="Aldehyde oxidase/xanthine dehydrogenase, molybdopterin binding domain"/>
    <property type="match status" value="4"/>
</dbReference>
<dbReference type="InterPro" id="IPR052516">
    <property type="entry name" value="N-heterocyclic_Hydroxylase"/>
</dbReference>
<organism evidence="2 3">
    <name type="scientific">Streptomyces cinnabarinus</name>
    <dbReference type="NCBI Taxonomy" id="67287"/>
    <lineage>
        <taxon>Bacteria</taxon>
        <taxon>Bacillati</taxon>
        <taxon>Actinomycetota</taxon>
        <taxon>Actinomycetes</taxon>
        <taxon>Kitasatosporales</taxon>
        <taxon>Streptomycetaceae</taxon>
        <taxon>Streptomyces</taxon>
    </lineage>
</organism>
<evidence type="ECO:0000313" key="3">
    <source>
        <dbReference type="Proteomes" id="UP001164439"/>
    </source>
</evidence>
<keyword evidence="3" id="KW-1185">Reference proteome</keyword>
<dbReference type="SMART" id="SM01008">
    <property type="entry name" value="Ald_Xan_dh_C"/>
    <property type="match status" value="1"/>
</dbReference>
<feature type="domain" description="Aldehyde oxidase/xanthine dehydrogenase a/b hammerhead" evidence="1">
    <location>
        <begin position="204"/>
        <end position="282"/>
    </location>
</feature>
<dbReference type="Pfam" id="PF20256">
    <property type="entry name" value="MoCoBD_2"/>
    <property type="match status" value="2"/>
</dbReference>
<accession>A0ABY7KUK0</accession>
<evidence type="ECO:0000313" key="2">
    <source>
        <dbReference type="EMBL" id="WAZ27340.1"/>
    </source>
</evidence>
<dbReference type="SUPFAM" id="SSF56003">
    <property type="entry name" value="Molybdenum cofactor-binding domain"/>
    <property type="match status" value="2"/>
</dbReference>
<dbReference type="PANTHER" id="PTHR47495:SF1">
    <property type="entry name" value="BLL3820 PROTEIN"/>
    <property type="match status" value="1"/>
</dbReference>
<dbReference type="InterPro" id="IPR008274">
    <property type="entry name" value="AldOxase/xan_DH_MoCoBD1"/>
</dbReference>
<gene>
    <name evidence="2" type="ORF">STRCI_008396</name>
</gene>
<dbReference type="Gene3D" id="3.90.1170.50">
    <property type="entry name" value="Aldehyde oxidase/xanthine dehydrogenase, a/b hammerhead"/>
    <property type="match status" value="1"/>
</dbReference>
<dbReference type="InterPro" id="IPR000674">
    <property type="entry name" value="Ald_Oxase/Xan_DH_a/b"/>
</dbReference>
<reference evidence="2" key="1">
    <citation type="submission" date="2022-12" db="EMBL/GenBank/DDBJ databases">
        <authorList>
            <person name="Ruckert C."/>
            <person name="Busche T."/>
            <person name="Kalinowski J."/>
            <person name="Wittmann C."/>
        </authorList>
    </citation>
    <scope>NUCLEOTIDE SEQUENCE</scope>
    <source>
        <strain evidence="2">DSM 40467</strain>
    </source>
</reference>
<proteinExistence type="predicted"/>
<dbReference type="EMBL" id="CP114413">
    <property type="protein sequence ID" value="WAZ27340.1"/>
    <property type="molecule type" value="Genomic_DNA"/>
</dbReference>
<dbReference type="InterPro" id="IPR046867">
    <property type="entry name" value="AldOxase/xan_DH_MoCoBD2"/>
</dbReference>
<dbReference type="Pfam" id="PF02738">
    <property type="entry name" value="MoCoBD_1"/>
    <property type="match status" value="1"/>
</dbReference>
<dbReference type="InterPro" id="IPR012368">
    <property type="entry name" value="OxRdtase_Mopterin-bd_su_IorB"/>
</dbReference>
<dbReference type="PANTHER" id="PTHR47495">
    <property type="entry name" value="ALDEHYDE DEHYDROGENASE"/>
    <property type="match status" value="1"/>
</dbReference>
<dbReference type="PIRSF" id="PIRSF036389">
    <property type="entry name" value="IOR_B"/>
    <property type="match status" value="1"/>
</dbReference>
<sequence length="698" mass="73367">MVYSLAASTLTVAAPLGCASSTAEGIESTVAGRRRPSDVLVTGTDEEMLVLEITTANKVVVRLPRVEVGQGVTTAVAMMIAEELDARLVDVDIPLAEARTKGNQYTGGSNSVSSLYGPARQLAAMARAKLVTAAAKRWHVPARSLRTRDTRVIAPDGRSATFGSLTASAAGIQRPSVSSRPKPASRHRVIGRPTTRIDARDIVTGKATYAGDLTVAGAKPTVVARPPTLGGTVVSVDDRAARVMPGVHAVVKVAGGVAVVADSFHHAFKARDALRITWAPGPLASLSDAEIRSRLRAAVPRLGPAPRGSAQTEGEFEFAFVSHAPMEVLTAVADVRAGRAEIWFSSQTPMDARDSIAAAVGLPASKVRVHVMRGGGSFGRRLNYDAAIEAALISKAARRPVKLMWSRADDFRHGRMRPASHHRIRASHARGRVVAFAHSMASVSEAFPESGATAQGGVTRAVAGAANPLPSDSGLYNFGRLSGDSGSVELAIPLGAWRSVDSGTMRTAEEIVVDEVARSLGRDPVAFRRTTLRNKAVKAVLEKVATTGHWGRPLPAGQAQGVAVHEEYGSCVACLVEINATDPKNPRVTRVVVAADVGTAVNPRGLEAQLMGTVIDGISTVLQAGLHIDQGAVRESSYADFHYARQRHAPLHFEAHLIPSRREPGGAGELGVPAAAGAVANAYARATGTKPRRFPLTF</sequence>